<dbReference type="InterPro" id="IPR051402">
    <property type="entry name" value="KPR-Related"/>
</dbReference>
<comment type="caution">
    <text evidence="7">The sequence shown here is derived from an EMBL/GenBank/DDBJ whole genome shotgun (WGS) entry which is preliminary data.</text>
</comment>
<dbReference type="InterPro" id="IPR013328">
    <property type="entry name" value="6PGD_dom2"/>
</dbReference>
<evidence type="ECO:0000256" key="3">
    <source>
        <dbReference type="ARBA" id="ARBA00023002"/>
    </source>
</evidence>
<dbReference type="NCBIfam" id="TIGR00745">
    <property type="entry name" value="apbA_panE"/>
    <property type="match status" value="1"/>
</dbReference>
<proteinExistence type="inferred from homology"/>
<dbReference type="AlphaFoldDB" id="A0AAW0GBJ8"/>
<dbReference type="InterPro" id="IPR013332">
    <property type="entry name" value="KPR_N"/>
</dbReference>
<evidence type="ECO:0000256" key="2">
    <source>
        <dbReference type="ARBA" id="ARBA00022857"/>
    </source>
</evidence>
<comment type="catalytic activity">
    <reaction evidence="4">
        <text>(R)-pantoate + NADP(+) = 2-dehydropantoate + NADPH + H(+)</text>
        <dbReference type="Rhea" id="RHEA:16233"/>
        <dbReference type="ChEBI" id="CHEBI:11561"/>
        <dbReference type="ChEBI" id="CHEBI:15378"/>
        <dbReference type="ChEBI" id="CHEBI:15980"/>
        <dbReference type="ChEBI" id="CHEBI:57783"/>
        <dbReference type="ChEBI" id="CHEBI:58349"/>
        <dbReference type="EC" id="1.1.1.169"/>
    </reaction>
</comment>
<dbReference type="InterPro" id="IPR008927">
    <property type="entry name" value="6-PGluconate_DH-like_C_sf"/>
</dbReference>
<dbReference type="EMBL" id="JASBNA010000007">
    <property type="protein sequence ID" value="KAK7690266.1"/>
    <property type="molecule type" value="Genomic_DNA"/>
</dbReference>
<comment type="function">
    <text evidence="4">Catalyzes the NADPH-dependent reduction of ketopantoate into pantoic acid.</text>
</comment>
<keyword evidence="2 4" id="KW-0521">NADP</keyword>
<evidence type="ECO:0000313" key="8">
    <source>
        <dbReference type="Proteomes" id="UP001385951"/>
    </source>
</evidence>
<evidence type="ECO:0000313" key="7">
    <source>
        <dbReference type="EMBL" id="KAK7690266.1"/>
    </source>
</evidence>
<dbReference type="GO" id="GO:0015940">
    <property type="term" value="P:pantothenate biosynthetic process"/>
    <property type="evidence" value="ECO:0007669"/>
    <property type="project" value="InterPro"/>
</dbReference>
<sequence length="346" mass="37625">MTDEICLVGFGAIGALYACALERSSRAKITSVCRSNYQTMHEHGLMIVSDCIGTIDAWRPHRVVRSVAEAADRQYSFIVCATKCVPEVKKTTDIILPLLATLSSSSDTTIVLLQNGIGIEDDILDWLDEHNLGNTVISGCAWVDTTMIDGGKKVTQHGNEKLVLGYHRPQASHTKYATRFSKNTAIKQLDVFCDLLRAGSTNPEAAEDIDIARWRKVLWNASFSTVCTLTRANVGEVLATPTARTLLVEIMLEVLLVARASLPPSPAVTDVLSDSVCIAIIEHENQKSVFKPSMLVDLEAGRPMEVEAIVGGVLKRAKATGVAVPRLEVIYAGLNVIQRGLLGDRQ</sequence>
<dbReference type="Pfam" id="PF02558">
    <property type="entry name" value="ApbA"/>
    <property type="match status" value="1"/>
</dbReference>
<dbReference type="PANTHER" id="PTHR21708">
    <property type="entry name" value="PROBABLE 2-DEHYDROPANTOATE 2-REDUCTASE"/>
    <property type="match status" value="1"/>
</dbReference>
<organism evidence="7 8">
    <name type="scientific">Cerrena zonata</name>
    <dbReference type="NCBI Taxonomy" id="2478898"/>
    <lineage>
        <taxon>Eukaryota</taxon>
        <taxon>Fungi</taxon>
        <taxon>Dikarya</taxon>
        <taxon>Basidiomycota</taxon>
        <taxon>Agaricomycotina</taxon>
        <taxon>Agaricomycetes</taxon>
        <taxon>Polyporales</taxon>
        <taxon>Cerrenaceae</taxon>
        <taxon>Cerrena</taxon>
    </lineage>
</organism>
<dbReference type="Proteomes" id="UP001385951">
    <property type="component" value="Unassembled WGS sequence"/>
</dbReference>
<reference evidence="7 8" key="1">
    <citation type="submission" date="2022-09" db="EMBL/GenBank/DDBJ databases">
        <authorList>
            <person name="Palmer J.M."/>
        </authorList>
    </citation>
    <scope>NUCLEOTIDE SEQUENCE [LARGE SCALE GENOMIC DNA]</scope>
    <source>
        <strain evidence="7 8">DSM 7382</strain>
    </source>
</reference>
<dbReference type="SUPFAM" id="SSF48179">
    <property type="entry name" value="6-phosphogluconate dehydrogenase C-terminal domain-like"/>
    <property type="match status" value="1"/>
</dbReference>
<dbReference type="Pfam" id="PF08546">
    <property type="entry name" value="ApbA_C"/>
    <property type="match status" value="1"/>
</dbReference>
<dbReference type="Gene3D" id="3.40.50.720">
    <property type="entry name" value="NAD(P)-binding Rossmann-like Domain"/>
    <property type="match status" value="1"/>
</dbReference>
<dbReference type="FunFam" id="1.10.1040.10:FF:000017">
    <property type="entry name" value="2-dehydropantoate 2-reductase"/>
    <property type="match status" value="1"/>
</dbReference>
<protein>
    <recommendedName>
        <fullName evidence="4">2-dehydropantoate 2-reductase</fullName>
        <ecNumber evidence="4">1.1.1.169</ecNumber>
    </recommendedName>
    <alternativeName>
        <fullName evidence="4">Ketopantoate reductase</fullName>
    </alternativeName>
</protein>
<dbReference type="PANTHER" id="PTHR21708:SF43">
    <property type="entry name" value="KETOPANTOATE REDUCTASE C-TERMINAL DOMAIN-CONTAINING PROTEIN"/>
    <property type="match status" value="1"/>
</dbReference>
<accession>A0AAW0GBJ8</accession>
<dbReference type="InterPro" id="IPR003710">
    <property type="entry name" value="ApbA"/>
</dbReference>
<dbReference type="SUPFAM" id="SSF51735">
    <property type="entry name" value="NAD(P)-binding Rossmann-fold domains"/>
    <property type="match status" value="1"/>
</dbReference>
<keyword evidence="3 4" id="KW-0560">Oxidoreductase</keyword>
<evidence type="ECO:0000259" key="6">
    <source>
        <dbReference type="Pfam" id="PF08546"/>
    </source>
</evidence>
<dbReference type="Gene3D" id="1.10.1040.10">
    <property type="entry name" value="N-(1-d-carboxylethyl)-l-norvaline Dehydrogenase, domain 2"/>
    <property type="match status" value="1"/>
</dbReference>
<comment type="similarity">
    <text evidence="1 4">Belongs to the ketopantoate reductase family.</text>
</comment>
<dbReference type="EC" id="1.1.1.169" evidence="4"/>
<gene>
    <name evidence="7" type="ORF">QCA50_006921</name>
</gene>
<dbReference type="InterPro" id="IPR013752">
    <property type="entry name" value="KPA_reductase"/>
</dbReference>
<feature type="domain" description="Ketopantoate reductase N-terminal" evidence="5">
    <location>
        <begin position="5"/>
        <end position="167"/>
    </location>
</feature>
<keyword evidence="8" id="KW-1185">Reference proteome</keyword>
<name>A0AAW0GBJ8_9APHY</name>
<feature type="domain" description="Ketopantoate reductase C-terminal" evidence="6">
    <location>
        <begin position="208"/>
        <end position="337"/>
    </location>
</feature>
<evidence type="ECO:0000256" key="4">
    <source>
        <dbReference type="RuleBase" id="RU362068"/>
    </source>
</evidence>
<evidence type="ECO:0000259" key="5">
    <source>
        <dbReference type="Pfam" id="PF02558"/>
    </source>
</evidence>
<evidence type="ECO:0000256" key="1">
    <source>
        <dbReference type="ARBA" id="ARBA00007870"/>
    </source>
</evidence>
<dbReference type="GO" id="GO:0008677">
    <property type="term" value="F:2-dehydropantoate 2-reductase activity"/>
    <property type="evidence" value="ECO:0007669"/>
    <property type="project" value="UniProtKB-EC"/>
</dbReference>
<dbReference type="GO" id="GO:0005737">
    <property type="term" value="C:cytoplasm"/>
    <property type="evidence" value="ECO:0007669"/>
    <property type="project" value="TreeGrafter"/>
</dbReference>
<dbReference type="InterPro" id="IPR036291">
    <property type="entry name" value="NAD(P)-bd_dom_sf"/>
</dbReference>